<organism evidence="1 2">
    <name type="scientific">Cirrhinus mrigala</name>
    <name type="common">Mrigala</name>
    <dbReference type="NCBI Taxonomy" id="683832"/>
    <lineage>
        <taxon>Eukaryota</taxon>
        <taxon>Metazoa</taxon>
        <taxon>Chordata</taxon>
        <taxon>Craniata</taxon>
        <taxon>Vertebrata</taxon>
        <taxon>Euteleostomi</taxon>
        <taxon>Actinopterygii</taxon>
        <taxon>Neopterygii</taxon>
        <taxon>Teleostei</taxon>
        <taxon>Ostariophysi</taxon>
        <taxon>Cypriniformes</taxon>
        <taxon>Cyprinidae</taxon>
        <taxon>Labeoninae</taxon>
        <taxon>Labeonini</taxon>
        <taxon>Cirrhinus</taxon>
    </lineage>
</organism>
<evidence type="ECO:0000313" key="2">
    <source>
        <dbReference type="Proteomes" id="UP001529510"/>
    </source>
</evidence>
<keyword evidence="2" id="KW-1185">Reference proteome</keyword>
<dbReference type="AlphaFoldDB" id="A0ABD0QE96"/>
<accession>A0ABD0QE96</accession>
<feature type="non-terminal residue" evidence="1">
    <location>
        <position position="1"/>
    </location>
</feature>
<protein>
    <submittedName>
        <fullName evidence="1">Uncharacterized protein</fullName>
    </submittedName>
</protein>
<dbReference type="SUPFAM" id="SSF50923">
    <property type="entry name" value="Hemopexin-like domain"/>
    <property type="match status" value="1"/>
</dbReference>
<dbReference type="Proteomes" id="UP001529510">
    <property type="component" value="Unassembled WGS sequence"/>
</dbReference>
<dbReference type="InterPro" id="IPR036375">
    <property type="entry name" value="Hemopexin-like_dom_sf"/>
</dbReference>
<dbReference type="EMBL" id="JAMKFB020000009">
    <property type="protein sequence ID" value="KAL0184537.1"/>
    <property type="molecule type" value="Genomic_DNA"/>
</dbReference>
<reference evidence="1 2" key="1">
    <citation type="submission" date="2024-05" db="EMBL/GenBank/DDBJ databases">
        <title>Genome sequencing and assembly of Indian major carp, Cirrhinus mrigala (Hamilton, 1822).</title>
        <authorList>
            <person name="Mohindra V."/>
            <person name="Chowdhury L.M."/>
            <person name="Lal K."/>
            <person name="Jena J.K."/>
        </authorList>
    </citation>
    <scope>NUCLEOTIDE SEQUENCE [LARGE SCALE GENOMIC DNA]</scope>
    <source>
        <strain evidence="1">CM1030</strain>
        <tissue evidence="1">Blood</tissue>
    </source>
</reference>
<evidence type="ECO:0000313" key="1">
    <source>
        <dbReference type="EMBL" id="KAL0184537.1"/>
    </source>
</evidence>
<sequence>YDVDLKASPPAPVKEGSITQFKRIDAAMCGPKGVTVIIGNHYYLYESPKIMMMAKIIPEQRRVSQEL</sequence>
<name>A0ABD0QE96_CIRMR</name>
<feature type="non-terminal residue" evidence="1">
    <location>
        <position position="67"/>
    </location>
</feature>
<proteinExistence type="predicted"/>
<gene>
    <name evidence="1" type="ORF">M9458_020233</name>
</gene>
<comment type="caution">
    <text evidence="1">The sequence shown here is derived from an EMBL/GenBank/DDBJ whole genome shotgun (WGS) entry which is preliminary data.</text>
</comment>